<dbReference type="PANTHER" id="PTHR30514:SF10">
    <property type="entry name" value="MURR_RPIR FAMILY TRANSCRIPTIONAL REGULATOR"/>
    <property type="match status" value="1"/>
</dbReference>
<evidence type="ECO:0000256" key="3">
    <source>
        <dbReference type="ARBA" id="ARBA00023163"/>
    </source>
</evidence>
<dbReference type="InterPro" id="IPR046348">
    <property type="entry name" value="SIS_dom_sf"/>
</dbReference>
<dbReference type="CDD" id="cd05013">
    <property type="entry name" value="SIS_RpiR"/>
    <property type="match status" value="1"/>
</dbReference>
<dbReference type="Pfam" id="PF01418">
    <property type="entry name" value="HTH_6"/>
    <property type="match status" value="1"/>
</dbReference>
<evidence type="ECO:0000256" key="2">
    <source>
        <dbReference type="ARBA" id="ARBA00023125"/>
    </source>
</evidence>
<dbReference type="RefSeq" id="WP_010769121.1">
    <property type="nucleotide sequence ID" value="NZ_ASWE01000001.1"/>
</dbReference>
<sequence length="306" mass="34818">MLIQEKMQQTHFSSSEQQVIDYLLSHTEGWQDQTIKEIANQVYTHPSTLIRIAKKLGYSGWKELKEAYIEEITYLTSHFATVDANFPFDQSDGVMSIASKIGTLQKMTIDDTLSLLHHDELQKAKQYLLRADTVKLFGGNANTLISQEFALKMSRLGKPTSVSTTFGEGMYEAYNLPESSCAILISYTGENSYLLELLTVLQERKIPVIALTSIGTNQLAEKSNCTLRMTTRERLYSKIGSFTINTSICYLLDVLYSCVFGEHYRKNFNHILNVSQRVDNRRSTSEIIREKNPQDVLNALDSWIPN</sequence>
<dbReference type="PATRIC" id="fig|1158610.3.peg.2459"/>
<protein>
    <recommendedName>
        <fullName evidence="8">Phosphosugar-binding transcriptional regulator</fullName>
    </recommendedName>
</protein>
<dbReference type="InterPro" id="IPR035472">
    <property type="entry name" value="RpiR-like_SIS"/>
</dbReference>
<dbReference type="Pfam" id="PF01380">
    <property type="entry name" value="SIS"/>
    <property type="match status" value="1"/>
</dbReference>
<keyword evidence="7" id="KW-1185">Reference proteome</keyword>
<name>R3WJR7_9ENTE</name>
<feature type="domain" description="SIS" evidence="5">
    <location>
        <begin position="124"/>
        <end position="262"/>
    </location>
</feature>
<dbReference type="InterPro" id="IPR009057">
    <property type="entry name" value="Homeodomain-like_sf"/>
</dbReference>
<dbReference type="InterPro" id="IPR047640">
    <property type="entry name" value="RpiR-like"/>
</dbReference>
<dbReference type="Gene3D" id="3.40.50.10490">
    <property type="entry name" value="Glucose-6-phosphate isomerase like protein, domain 1"/>
    <property type="match status" value="1"/>
</dbReference>
<dbReference type="AlphaFoldDB" id="R3WJR7"/>
<dbReference type="PANTHER" id="PTHR30514">
    <property type="entry name" value="GLUCOKINASE"/>
    <property type="match status" value="1"/>
</dbReference>
<proteinExistence type="predicted"/>
<evidence type="ECO:0000313" key="6">
    <source>
        <dbReference type="EMBL" id="EOL42130.1"/>
    </source>
</evidence>
<keyword evidence="2" id="KW-0238">DNA-binding</keyword>
<reference evidence="6 7" key="1">
    <citation type="submission" date="2013-02" db="EMBL/GenBank/DDBJ databases">
        <title>The Genome Sequence of Enterococcus phoeniculicola BAA-412.</title>
        <authorList>
            <consortium name="The Broad Institute Genome Sequencing Platform"/>
            <consortium name="The Broad Institute Genome Sequencing Center for Infectious Disease"/>
            <person name="Earl A.M."/>
            <person name="Gilmore M.S."/>
            <person name="Lebreton F."/>
            <person name="Walker B."/>
            <person name="Young S.K."/>
            <person name="Zeng Q."/>
            <person name="Gargeya S."/>
            <person name="Fitzgerald M."/>
            <person name="Haas B."/>
            <person name="Abouelleil A."/>
            <person name="Alvarado L."/>
            <person name="Arachchi H.M."/>
            <person name="Berlin A.M."/>
            <person name="Chapman S.B."/>
            <person name="Dewar J."/>
            <person name="Goldberg J."/>
            <person name="Griggs A."/>
            <person name="Gujja S."/>
            <person name="Hansen M."/>
            <person name="Howarth C."/>
            <person name="Imamovic A."/>
            <person name="Larimer J."/>
            <person name="McCowan C."/>
            <person name="Murphy C."/>
            <person name="Neiman D."/>
            <person name="Pearson M."/>
            <person name="Priest M."/>
            <person name="Roberts A."/>
            <person name="Saif S."/>
            <person name="Shea T."/>
            <person name="Sisk P."/>
            <person name="Sykes S."/>
            <person name="Wortman J."/>
            <person name="Nusbaum C."/>
            <person name="Birren B."/>
        </authorList>
    </citation>
    <scope>NUCLEOTIDE SEQUENCE [LARGE SCALE GENOMIC DNA]</scope>
    <source>
        <strain evidence="6 7">ATCC BAA-412</strain>
    </source>
</reference>
<dbReference type="PROSITE" id="PS51071">
    <property type="entry name" value="HTH_RPIR"/>
    <property type="match status" value="1"/>
</dbReference>
<accession>R3WJR7</accession>
<dbReference type="SUPFAM" id="SSF53697">
    <property type="entry name" value="SIS domain"/>
    <property type="match status" value="1"/>
</dbReference>
<evidence type="ECO:0000259" key="4">
    <source>
        <dbReference type="PROSITE" id="PS51071"/>
    </source>
</evidence>
<organism evidence="6 7">
    <name type="scientific">Enterococcus phoeniculicola ATCC BAA-412</name>
    <dbReference type="NCBI Taxonomy" id="1158610"/>
    <lineage>
        <taxon>Bacteria</taxon>
        <taxon>Bacillati</taxon>
        <taxon>Bacillota</taxon>
        <taxon>Bacilli</taxon>
        <taxon>Lactobacillales</taxon>
        <taxon>Enterococcaceae</taxon>
        <taxon>Enterococcus</taxon>
    </lineage>
</organism>
<dbReference type="SUPFAM" id="SSF46689">
    <property type="entry name" value="Homeodomain-like"/>
    <property type="match status" value="1"/>
</dbReference>
<dbReference type="GO" id="GO:0003677">
    <property type="term" value="F:DNA binding"/>
    <property type="evidence" value="ECO:0007669"/>
    <property type="project" value="UniProtKB-KW"/>
</dbReference>
<dbReference type="Proteomes" id="UP000013785">
    <property type="component" value="Unassembled WGS sequence"/>
</dbReference>
<evidence type="ECO:0008006" key="8">
    <source>
        <dbReference type="Google" id="ProtNLM"/>
    </source>
</evidence>
<dbReference type="InterPro" id="IPR001347">
    <property type="entry name" value="SIS_dom"/>
</dbReference>
<dbReference type="InterPro" id="IPR000281">
    <property type="entry name" value="HTH_RpiR"/>
</dbReference>
<dbReference type="EMBL" id="AJAT01000017">
    <property type="protein sequence ID" value="EOL42130.1"/>
    <property type="molecule type" value="Genomic_DNA"/>
</dbReference>
<keyword evidence="3" id="KW-0804">Transcription</keyword>
<evidence type="ECO:0000256" key="1">
    <source>
        <dbReference type="ARBA" id="ARBA00023015"/>
    </source>
</evidence>
<evidence type="ECO:0000313" key="7">
    <source>
        <dbReference type="Proteomes" id="UP000013785"/>
    </source>
</evidence>
<dbReference type="HOGENOM" id="CLU_055769_2_1_9"/>
<keyword evidence="1" id="KW-0805">Transcription regulation</keyword>
<feature type="domain" description="HTH rpiR-type" evidence="4">
    <location>
        <begin position="1"/>
        <end position="75"/>
    </location>
</feature>
<dbReference type="InterPro" id="IPR036388">
    <property type="entry name" value="WH-like_DNA-bd_sf"/>
</dbReference>
<dbReference type="GO" id="GO:0003700">
    <property type="term" value="F:DNA-binding transcription factor activity"/>
    <property type="evidence" value="ECO:0007669"/>
    <property type="project" value="InterPro"/>
</dbReference>
<dbReference type="Gene3D" id="1.10.10.10">
    <property type="entry name" value="Winged helix-like DNA-binding domain superfamily/Winged helix DNA-binding domain"/>
    <property type="match status" value="1"/>
</dbReference>
<gene>
    <name evidence="6" type="ORF">UC3_02478</name>
</gene>
<dbReference type="GO" id="GO:0097367">
    <property type="term" value="F:carbohydrate derivative binding"/>
    <property type="evidence" value="ECO:0007669"/>
    <property type="project" value="InterPro"/>
</dbReference>
<dbReference type="eggNOG" id="COG1737">
    <property type="taxonomic scope" value="Bacteria"/>
</dbReference>
<dbReference type="OrthoDB" id="3684496at2"/>
<evidence type="ECO:0000259" key="5">
    <source>
        <dbReference type="PROSITE" id="PS51464"/>
    </source>
</evidence>
<dbReference type="STRING" id="154621.RV11_GL003375"/>
<dbReference type="PROSITE" id="PS51464">
    <property type="entry name" value="SIS"/>
    <property type="match status" value="1"/>
</dbReference>
<comment type="caution">
    <text evidence="6">The sequence shown here is derived from an EMBL/GenBank/DDBJ whole genome shotgun (WGS) entry which is preliminary data.</text>
</comment>
<dbReference type="GO" id="GO:1901135">
    <property type="term" value="P:carbohydrate derivative metabolic process"/>
    <property type="evidence" value="ECO:0007669"/>
    <property type="project" value="InterPro"/>
</dbReference>